<dbReference type="GO" id="GO:0005737">
    <property type="term" value="C:cytoplasm"/>
    <property type="evidence" value="ECO:0007669"/>
    <property type="project" value="TreeGrafter"/>
</dbReference>
<reference evidence="2" key="1">
    <citation type="submission" date="2022-08" db="EMBL/GenBank/DDBJ databases">
        <title>Nisaea acidiphila sp. nov., isolated from a marine algal debris and emended description of the genus Nisaea Urios et al. 2008.</title>
        <authorList>
            <person name="Kwon K."/>
        </authorList>
    </citation>
    <scope>NUCLEOTIDE SEQUENCE</scope>
    <source>
        <strain evidence="2">MEBiC11861</strain>
    </source>
</reference>
<dbReference type="PANTHER" id="PTHR48079:SF6">
    <property type="entry name" value="NAD(P)-BINDING DOMAIN-CONTAINING PROTEIN-RELATED"/>
    <property type="match status" value="1"/>
</dbReference>
<dbReference type="InterPro" id="IPR036291">
    <property type="entry name" value="NAD(P)-bd_dom_sf"/>
</dbReference>
<dbReference type="PANTHER" id="PTHR48079">
    <property type="entry name" value="PROTEIN YEEZ"/>
    <property type="match status" value="1"/>
</dbReference>
<dbReference type="InterPro" id="IPR001509">
    <property type="entry name" value="Epimerase_deHydtase"/>
</dbReference>
<dbReference type="Gene3D" id="3.40.50.720">
    <property type="entry name" value="NAD(P)-binding Rossmann-like Domain"/>
    <property type="match status" value="1"/>
</dbReference>
<feature type="domain" description="NAD-dependent epimerase/dehydratase" evidence="1">
    <location>
        <begin position="3"/>
        <end position="216"/>
    </location>
</feature>
<evidence type="ECO:0000259" key="1">
    <source>
        <dbReference type="Pfam" id="PF01370"/>
    </source>
</evidence>
<keyword evidence="3" id="KW-1185">Reference proteome</keyword>
<sequence>MHVLLLGGTGSIGSAILDELIAHGHQVTALARSERSAVRLGEAGAEPLPGDLARPRDWAGFVTGADAVIQAAADFDSDMGGIDRAVLEAISSAASVRDTPLRLIYTGGCWLFGETGSGVADEKTPYDPLPSFAWMLENWRWLSGARGIAPILIHPAMVWDEDGGVLHRYVDAARKGNPIEIWGSPDATWPLVHRRDLASAYRLALESAPAGETYCVASEEGVTTVSLADAVAHHFGSAAQHSVLPVAEAVARHGDWAAGPALIQRMSSRKIRRNLGWTPRRTDCIALFSGTI</sequence>
<dbReference type="Pfam" id="PF01370">
    <property type="entry name" value="Epimerase"/>
    <property type="match status" value="1"/>
</dbReference>
<dbReference type="GO" id="GO:0004029">
    <property type="term" value="F:aldehyde dehydrogenase (NAD+) activity"/>
    <property type="evidence" value="ECO:0007669"/>
    <property type="project" value="TreeGrafter"/>
</dbReference>
<dbReference type="EMBL" id="CP102480">
    <property type="protein sequence ID" value="UUX49804.1"/>
    <property type="molecule type" value="Genomic_DNA"/>
</dbReference>
<organism evidence="2 3">
    <name type="scientific">Nisaea acidiphila</name>
    <dbReference type="NCBI Taxonomy" id="1862145"/>
    <lineage>
        <taxon>Bacteria</taxon>
        <taxon>Pseudomonadati</taxon>
        <taxon>Pseudomonadota</taxon>
        <taxon>Alphaproteobacteria</taxon>
        <taxon>Rhodospirillales</taxon>
        <taxon>Thalassobaculaceae</taxon>
        <taxon>Nisaea</taxon>
    </lineage>
</organism>
<dbReference type="SUPFAM" id="SSF51735">
    <property type="entry name" value="NAD(P)-binding Rossmann-fold domains"/>
    <property type="match status" value="1"/>
</dbReference>
<dbReference type="RefSeq" id="WP_257768666.1">
    <property type="nucleotide sequence ID" value="NZ_CP102480.1"/>
</dbReference>
<name>A0A9J7AU11_9PROT</name>
<accession>A0A9J7AU11</accession>
<protein>
    <submittedName>
        <fullName evidence="2">NAD-dependent epimerase/dehydratase family protein</fullName>
    </submittedName>
</protein>
<evidence type="ECO:0000313" key="3">
    <source>
        <dbReference type="Proteomes" id="UP001060336"/>
    </source>
</evidence>
<dbReference type="AlphaFoldDB" id="A0A9J7AU11"/>
<dbReference type="InterPro" id="IPR051783">
    <property type="entry name" value="NAD(P)-dependent_oxidoreduct"/>
</dbReference>
<dbReference type="KEGG" id="naci:NUH88_20720"/>
<dbReference type="Proteomes" id="UP001060336">
    <property type="component" value="Chromosome"/>
</dbReference>
<gene>
    <name evidence="2" type="ORF">NUH88_20720</name>
</gene>
<proteinExistence type="predicted"/>
<evidence type="ECO:0000313" key="2">
    <source>
        <dbReference type="EMBL" id="UUX49804.1"/>
    </source>
</evidence>